<sequence>MVIEIRMTGKQRKRCGPPHPRAGSDVRTEITVPPDKATLRYVRWSGYHHDVGPLLS</sequence>
<dbReference type="Proteomes" id="UP001180845">
    <property type="component" value="Unassembled WGS sequence"/>
</dbReference>
<feature type="region of interest" description="Disordered" evidence="1">
    <location>
        <begin position="6"/>
        <end position="27"/>
    </location>
</feature>
<dbReference type="AlphaFoldDB" id="A0AAE4CPU1"/>
<keyword evidence="3" id="KW-1185">Reference proteome</keyword>
<accession>A0AAE4CPU1</accession>
<name>A0AAE4CPU1_9ACTN</name>
<organism evidence="2 3">
    <name type="scientific">Haloactinomyces albus</name>
    <dbReference type="NCBI Taxonomy" id="1352928"/>
    <lineage>
        <taxon>Bacteria</taxon>
        <taxon>Bacillati</taxon>
        <taxon>Actinomycetota</taxon>
        <taxon>Actinomycetes</taxon>
        <taxon>Actinopolysporales</taxon>
        <taxon>Actinopolysporaceae</taxon>
        <taxon>Haloactinomyces</taxon>
    </lineage>
</organism>
<gene>
    <name evidence="2" type="ORF">JOF55_002234</name>
</gene>
<evidence type="ECO:0000313" key="2">
    <source>
        <dbReference type="EMBL" id="MDR7302053.1"/>
    </source>
</evidence>
<comment type="caution">
    <text evidence="2">The sequence shown here is derived from an EMBL/GenBank/DDBJ whole genome shotgun (WGS) entry which is preliminary data.</text>
</comment>
<evidence type="ECO:0000256" key="1">
    <source>
        <dbReference type="SAM" id="MobiDB-lite"/>
    </source>
</evidence>
<dbReference type="EMBL" id="JAVDXW010000001">
    <property type="protein sequence ID" value="MDR7302053.1"/>
    <property type="molecule type" value="Genomic_DNA"/>
</dbReference>
<proteinExistence type="predicted"/>
<protein>
    <submittedName>
        <fullName evidence="2">Uncharacterized protein</fullName>
    </submittedName>
</protein>
<evidence type="ECO:0000313" key="3">
    <source>
        <dbReference type="Proteomes" id="UP001180845"/>
    </source>
</evidence>
<reference evidence="2" key="1">
    <citation type="submission" date="2023-07" db="EMBL/GenBank/DDBJ databases">
        <title>Sequencing the genomes of 1000 actinobacteria strains.</title>
        <authorList>
            <person name="Klenk H.-P."/>
        </authorList>
    </citation>
    <scope>NUCLEOTIDE SEQUENCE</scope>
    <source>
        <strain evidence="2">DSM 45977</strain>
    </source>
</reference>